<dbReference type="InterPro" id="IPR036187">
    <property type="entry name" value="DNA_mismatch_repair_MutS_sf"/>
</dbReference>
<evidence type="ECO:0000256" key="1">
    <source>
        <dbReference type="ARBA" id="ARBA00022730"/>
    </source>
</evidence>
<keyword evidence="2 7" id="KW-0547">Nucleotide-binding</keyword>
<evidence type="ECO:0000256" key="4">
    <source>
        <dbReference type="ARBA" id="ARBA00022840"/>
    </source>
</evidence>
<keyword evidence="1 7" id="KW-0699">rRNA-binding</keyword>
<sequence length="794" mass="89763">MLYPVNIEQKLGFDKVRELVAQECISAMGVSFVHKMRFSTDFELINRLLGQAEEFRRIVQASEPFPSTHYIDVNPYLNKAAIEGAFLMEEEFQEIILSLQSIFSAQRFLDERQEKYPLLFQLGGLIEADQHLLSTLRSKIDDQGKVRDNASPELAAVRKRMQEESIRLRKVMDSILRSVKSKGYADSEVTPTVRGGRMVIPILAEHKRHVKGFIHDESATGQTVFMEPAEVLEINNEIRELEYKEKREIIKILTLLTNQLRPHIPALRKAYQFLGLADFIRAKAKFALKINAALVQSSKSCEVKWVNARHPLLYLAHQQQGKPTVPLQVQLHENQRVLVISGPNAGGKSVCLKTIGLLQYMHQSGLLVSASEGSTFGLFRNVFIDIGDEQSIENDLSTYSSHLRNMKHFTEFADKKTLFLIDEFGTGTDPQFGGPIAEAVLEELYAKKAFGVVNTHYSNLKQFAEKNPAVVNGAMRFDNVNLEPLFELEMGKPGSSFALEIASKTGLPQTLIQKAQSKIGYEKVNYDKLLRSLEAEKQLFEQKRVAFEKEESRLKKASEEYNQLKEFIENERKQIINKAKQEAKELLKEANQKIETTIRTIKEKGAEKETTKQVRKSLEDFGDNIKVEKSAKPQIVHESGEIVAGDYVQLTDNETVGEVLSVKGKSAEIMLGGLKSTIKINRLQKISKRKYKEALGEQNTPLSKGINLNQRMAEFSPNLDLRGKRGEEALTEVQNFMDNALLFSMREVRIIHGKGDGILRSLVRNYLQKFPHKKSVSDEHADRGGAGVTIVVMA</sequence>
<evidence type="ECO:0000259" key="9">
    <source>
        <dbReference type="PROSITE" id="PS50828"/>
    </source>
</evidence>
<comment type="function">
    <text evidence="7">Acts as a ribosome collision sensor, splitting the ribosome into its 2 subunits. Detects stalled/collided 70S ribosomes which it binds and splits by an ATP-hydrolysis driven conformational change. Acts upstream of the ribosome quality control system (RQC), a ribosome-associated complex that mediates the extraction of incompletely synthesized nascent chains from stalled ribosomes and their subsequent degradation. Probably generates substrates for RQC.</text>
</comment>
<dbReference type="InterPro" id="IPR027417">
    <property type="entry name" value="P-loop_NTPase"/>
</dbReference>
<evidence type="ECO:0000256" key="2">
    <source>
        <dbReference type="ARBA" id="ARBA00022741"/>
    </source>
</evidence>
<evidence type="ECO:0000256" key="8">
    <source>
        <dbReference type="SAM" id="Coils"/>
    </source>
</evidence>
<dbReference type="NCBIfam" id="TIGR01069">
    <property type="entry name" value="mutS2"/>
    <property type="match status" value="1"/>
</dbReference>
<dbReference type="InterPro" id="IPR000432">
    <property type="entry name" value="DNA_mismatch_repair_MutS_C"/>
</dbReference>
<feature type="coiled-coil region" evidence="8">
    <location>
        <begin position="523"/>
        <end position="607"/>
    </location>
</feature>
<dbReference type="Pfam" id="PF00488">
    <property type="entry name" value="MutS_V"/>
    <property type="match status" value="1"/>
</dbReference>
<evidence type="ECO:0000313" key="11">
    <source>
        <dbReference type="Proteomes" id="UP001168552"/>
    </source>
</evidence>
<dbReference type="InterPro" id="IPR046893">
    <property type="entry name" value="MSSS"/>
</dbReference>
<proteinExistence type="inferred from homology"/>
<dbReference type="HAMAP" id="MF_00092">
    <property type="entry name" value="MutS2"/>
    <property type="match status" value="1"/>
</dbReference>
<gene>
    <name evidence="7" type="primary">mutS2</name>
    <name evidence="7" type="synonym">rqcU</name>
    <name evidence="10" type="ORF">QWY31_01800</name>
</gene>
<keyword evidence="8" id="KW-0175">Coiled coil</keyword>
<evidence type="ECO:0000256" key="5">
    <source>
        <dbReference type="ARBA" id="ARBA00022884"/>
    </source>
</evidence>
<dbReference type="InterPro" id="IPR005747">
    <property type="entry name" value="MutS2"/>
</dbReference>
<protein>
    <recommendedName>
        <fullName evidence="7">Endonuclease MutS2</fullName>
        <ecNumber evidence="7">3.1.-.-</ecNumber>
    </recommendedName>
    <alternativeName>
        <fullName evidence="7">Ribosome-associated protein quality control-upstream factor</fullName>
        <shortName evidence="7">RQC-upstream factor</shortName>
        <shortName evidence="7">RqcU</shortName>
        <ecNumber evidence="7">3.6.4.-</ecNumber>
    </alternativeName>
</protein>
<accession>A0ABT8F193</accession>
<dbReference type="PIRSF" id="PIRSF005814">
    <property type="entry name" value="MutS_YshD"/>
    <property type="match status" value="1"/>
</dbReference>
<dbReference type="SUPFAM" id="SSF52540">
    <property type="entry name" value="P-loop containing nucleoside triphosphate hydrolases"/>
    <property type="match status" value="1"/>
</dbReference>
<dbReference type="InterPro" id="IPR045076">
    <property type="entry name" value="MutS"/>
</dbReference>
<dbReference type="SMART" id="SM00533">
    <property type="entry name" value="MUTSd"/>
    <property type="match status" value="1"/>
</dbReference>
<evidence type="ECO:0000256" key="6">
    <source>
        <dbReference type="ARBA" id="ARBA00023125"/>
    </source>
</evidence>
<keyword evidence="7" id="KW-0255">Endonuclease</keyword>
<dbReference type="EC" id="3.6.4.-" evidence="7"/>
<feature type="binding site" evidence="7">
    <location>
        <begin position="342"/>
        <end position="349"/>
    </location>
    <ligand>
        <name>ATP</name>
        <dbReference type="ChEBI" id="CHEBI:30616"/>
    </ligand>
</feature>
<dbReference type="EMBL" id="JAUHJS010000001">
    <property type="protein sequence ID" value="MDN4164212.1"/>
    <property type="molecule type" value="Genomic_DNA"/>
</dbReference>
<feature type="domain" description="Smr" evidence="9">
    <location>
        <begin position="719"/>
        <end position="794"/>
    </location>
</feature>
<dbReference type="PROSITE" id="PS50828">
    <property type="entry name" value="SMR"/>
    <property type="match status" value="1"/>
</dbReference>
<keyword evidence="6 7" id="KW-0238">DNA-binding</keyword>
<reference evidence="10" key="1">
    <citation type="submission" date="2023-06" db="EMBL/GenBank/DDBJ databases">
        <title>Cytophagales bacterium Strain LB-30, isolated from soil.</title>
        <authorList>
            <person name="Liu B."/>
        </authorList>
    </citation>
    <scope>NUCLEOTIDE SEQUENCE</scope>
    <source>
        <strain evidence="10">LB-30</strain>
    </source>
</reference>
<dbReference type="InterPro" id="IPR007696">
    <property type="entry name" value="DNA_mismatch_repair_MutS_core"/>
</dbReference>
<dbReference type="Gene3D" id="3.40.50.300">
    <property type="entry name" value="P-loop containing nucleotide triphosphate hydrolases"/>
    <property type="match status" value="1"/>
</dbReference>
<dbReference type="SMART" id="SM00463">
    <property type="entry name" value="SMR"/>
    <property type="match status" value="1"/>
</dbReference>
<comment type="function">
    <text evidence="7">Endonuclease that is involved in the suppression of homologous recombination and thus may have a key role in the control of bacterial genetic diversity.</text>
</comment>
<comment type="similarity">
    <text evidence="7">Belongs to the DNA mismatch repair MutS family. MutS2 subfamily.</text>
</comment>
<dbReference type="SUPFAM" id="SSF160443">
    <property type="entry name" value="SMR domain-like"/>
    <property type="match status" value="1"/>
</dbReference>
<dbReference type="Gene3D" id="3.30.1370.110">
    <property type="match status" value="1"/>
</dbReference>
<evidence type="ECO:0000313" key="10">
    <source>
        <dbReference type="EMBL" id="MDN4164212.1"/>
    </source>
</evidence>
<dbReference type="EC" id="3.1.-.-" evidence="7"/>
<keyword evidence="7" id="KW-0540">Nuclease</keyword>
<keyword evidence="3 7" id="KW-0378">Hydrolase</keyword>
<evidence type="ECO:0000256" key="7">
    <source>
        <dbReference type="HAMAP-Rule" id="MF_00092"/>
    </source>
</evidence>
<evidence type="ECO:0000256" key="3">
    <source>
        <dbReference type="ARBA" id="ARBA00022801"/>
    </source>
</evidence>
<comment type="subunit">
    <text evidence="7">Homodimer. Binds to stalled ribosomes, contacting rRNA.</text>
</comment>
<dbReference type="Proteomes" id="UP001168552">
    <property type="component" value="Unassembled WGS sequence"/>
</dbReference>
<dbReference type="Pfam" id="PF01713">
    <property type="entry name" value="Smr"/>
    <property type="match status" value="1"/>
</dbReference>
<dbReference type="RefSeq" id="WP_320002738.1">
    <property type="nucleotide sequence ID" value="NZ_JAUHJS010000001.1"/>
</dbReference>
<dbReference type="SMART" id="SM00534">
    <property type="entry name" value="MUTSac"/>
    <property type="match status" value="1"/>
</dbReference>
<keyword evidence="5 7" id="KW-0694">RNA-binding</keyword>
<dbReference type="PANTHER" id="PTHR48466">
    <property type="entry name" value="OS10G0509000 PROTEIN-RELATED"/>
    <property type="match status" value="1"/>
</dbReference>
<keyword evidence="11" id="KW-1185">Reference proteome</keyword>
<dbReference type="PANTHER" id="PTHR48466:SF2">
    <property type="entry name" value="OS10G0509000 PROTEIN"/>
    <property type="match status" value="1"/>
</dbReference>
<keyword evidence="4 7" id="KW-0067">ATP-binding</keyword>
<dbReference type="InterPro" id="IPR036063">
    <property type="entry name" value="Smr_dom_sf"/>
</dbReference>
<dbReference type="SUPFAM" id="SSF48334">
    <property type="entry name" value="DNA repair protein MutS, domain III"/>
    <property type="match status" value="1"/>
</dbReference>
<name>A0ABT8F193_9BACT</name>
<dbReference type="InterPro" id="IPR002625">
    <property type="entry name" value="Smr_dom"/>
</dbReference>
<organism evidence="10 11">
    <name type="scientific">Shiella aurantiaca</name>
    <dbReference type="NCBI Taxonomy" id="3058365"/>
    <lineage>
        <taxon>Bacteria</taxon>
        <taxon>Pseudomonadati</taxon>
        <taxon>Bacteroidota</taxon>
        <taxon>Cytophagia</taxon>
        <taxon>Cytophagales</taxon>
        <taxon>Shiellaceae</taxon>
        <taxon>Shiella</taxon>
    </lineage>
</organism>
<comment type="caution">
    <text evidence="10">The sequence shown here is derived from an EMBL/GenBank/DDBJ whole genome shotgun (WGS) entry which is preliminary data.</text>
</comment>
<dbReference type="Pfam" id="PF20297">
    <property type="entry name" value="MSSS"/>
    <property type="match status" value="1"/>
</dbReference>